<reference evidence="8" key="1">
    <citation type="submission" date="2020-05" db="EMBL/GenBank/DDBJ databases">
        <authorList>
            <person name="Chiriac C."/>
            <person name="Salcher M."/>
            <person name="Ghai R."/>
            <person name="Kavagutti S V."/>
        </authorList>
    </citation>
    <scope>NUCLEOTIDE SEQUENCE</scope>
</reference>
<dbReference type="PANTHER" id="PTHR30177:SF4">
    <property type="entry name" value="OSMOPROTECTANT IMPORT PERMEASE PROTEIN OSMW"/>
    <property type="match status" value="1"/>
</dbReference>
<evidence type="ECO:0000256" key="4">
    <source>
        <dbReference type="ARBA" id="ARBA00022989"/>
    </source>
</evidence>
<gene>
    <name evidence="8" type="ORF">UFOPK3773_02097</name>
</gene>
<dbReference type="Gene3D" id="1.10.3720.10">
    <property type="entry name" value="MetI-like"/>
    <property type="match status" value="1"/>
</dbReference>
<feature type="transmembrane region" description="Helical" evidence="6">
    <location>
        <begin position="155"/>
        <end position="174"/>
    </location>
</feature>
<feature type="transmembrane region" description="Helical" evidence="6">
    <location>
        <begin position="130"/>
        <end position="149"/>
    </location>
</feature>
<keyword evidence="3 6" id="KW-0812">Transmembrane</keyword>
<protein>
    <submittedName>
        <fullName evidence="8">Unannotated protein</fullName>
    </submittedName>
</protein>
<proteinExistence type="predicted"/>
<feature type="transmembrane region" description="Helical" evidence="6">
    <location>
        <begin position="27"/>
        <end position="47"/>
    </location>
</feature>
<dbReference type="PROSITE" id="PS50928">
    <property type="entry name" value="ABC_TM1"/>
    <property type="match status" value="1"/>
</dbReference>
<dbReference type="GO" id="GO:0016020">
    <property type="term" value="C:membrane"/>
    <property type="evidence" value="ECO:0007669"/>
    <property type="project" value="UniProtKB-SubCell"/>
</dbReference>
<evidence type="ECO:0000256" key="3">
    <source>
        <dbReference type="ARBA" id="ARBA00022692"/>
    </source>
</evidence>
<feature type="transmembrane region" description="Helical" evidence="6">
    <location>
        <begin position="87"/>
        <end position="109"/>
    </location>
</feature>
<dbReference type="EMBL" id="CAFBNF010000324">
    <property type="protein sequence ID" value="CAB4962687.1"/>
    <property type="molecule type" value="Genomic_DNA"/>
</dbReference>
<dbReference type="GO" id="GO:0055085">
    <property type="term" value="P:transmembrane transport"/>
    <property type="evidence" value="ECO:0007669"/>
    <property type="project" value="InterPro"/>
</dbReference>
<dbReference type="SUPFAM" id="SSF161098">
    <property type="entry name" value="MetI-like"/>
    <property type="match status" value="1"/>
</dbReference>
<dbReference type="PANTHER" id="PTHR30177">
    <property type="entry name" value="GLYCINE BETAINE/L-PROLINE TRANSPORT SYSTEM PERMEASE PROTEIN PROW"/>
    <property type="match status" value="1"/>
</dbReference>
<dbReference type="GO" id="GO:0031460">
    <property type="term" value="P:glycine betaine transport"/>
    <property type="evidence" value="ECO:0007669"/>
    <property type="project" value="TreeGrafter"/>
</dbReference>
<name>A0A6J7L413_9ZZZZ</name>
<keyword evidence="2" id="KW-0813">Transport</keyword>
<dbReference type="InterPro" id="IPR051204">
    <property type="entry name" value="ABC_transp_perm/SBD"/>
</dbReference>
<dbReference type="CDD" id="cd06261">
    <property type="entry name" value="TM_PBP2"/>
    <property type="match status" value="1"/>
</dbReference>
<accession>A0A6J7L413</accession>
<feature type="transmembrane region" description="Helical" evidence="6">
    <location>
        <begin position="59"/>
        <end position="81"/>
    </location>
</feature>
<evidence type="ECO:0000256" key="5">
    <source>
        <dbReference type="ARBA" id="ARBA00023136"/>
    </source>
</evidence>
<feature type="transmembrane region" description="Helical" evidence="6">
    <location>
        <begin position="186"/>
        <end position="207"/>
    </location>
</feature>
<organism evidence="8">
    <name type="scientific">freshwater metagenome</name>
    <dbReference type="NCBI Taxonomy" id="449393"/>
    <lineage>
        <taxon>unclassified sequences</taxon>
        <taxon>metagenomes</taxon>
        <taxon>ecological metagenomes</taxon>
    </lineage>
</organism>
<evidence type="ECO:0000256" key="2">
    <source>
        <dbReference type="ARBA" id="ARBA00022448"/>
    </source>
</evidence>
<dbReference type="InterPro" id="IPR000515">
    <property type="entry name" value="MetI-like"/>
</dbReference>
<dbReference type="InterPro" id="IPR035906">
    <property type="entry name" value="MetI-like_sf"/>
</dbReference>
<evidence type="ECO:0000256" key="6">
    <source>
        <dbReference type="SAM" id="Phobius"/>
    </source>
</evidence>
<keyword evidence="4 6" id="KW-1133">Transmembrane helix</keyword>
<dbReference type="AlphaFoldDB" id="A0A6J7L413"/>
<keyword evidence="5 6" id="KW-0472">Membrane</keyword>
<feature type="domain" description="ABC transmembrane type-1" evidence="7">
    <location>
        <begin position="24"/>
        <end position="204"/>
    </location>
</feature>
<sequence length="219" mass="23148">MESDNPWLSWSYVQNNWAVLVAAGLEHLYITVASLALGIVLAIPLTWVARRHAPWAPSLLSGSAILYTIPSLALISALWPLFGLTSLTVIVALALYALLILLRGALLGFDGVAADVVDAARGMGMSDREIMRSVEFPLALPAILSGLRVATVSTVGLVTVGALVGHGGFGTLILGGLNENFYHAKIFTATIACVALALILDFALRWLESGLTPWSRAAS</sequence>
<comment type="subcellular location">
    <subcellularLocation>
        <location evidence="1">Membrane</location>
        <topology evidence="1">Multi-pass membrane protein</topology>
    </subcellularLocation>
</comment>
<evidence type="ECO:0000259" key="7">
    <source>
        <dbReference type="PROSITE" id="PS50928"/>
    </source>
</evidence>
<evidence type="ECO:0000256" key="1">
    <source>
        <dbReference type="ARBA" id="ARBA00004141"/>
    </source>
</evidence>
<dbReference type="Pfam" id="PF00528">
    <property type="entry name" value="BPD_transp_1"/>
    <property type="match status" value="1"/>
</dbReference>
<evidence type="ECO:0000313" key="8">
    <source>
        <dbReference type="EMBL" id="CAB4962687.1"/>
    </source>
</evidence>